<proteinExistence type="predicted"/>
<comment type="caution">
    <text evidence="1">The sequence shown here is derived from an EMBL/GenBank/DDBJ whole genome shotgun (WGS) entry which is preliminary data.</text>
</comment>
<evidence type="ECO:0000313" key="1">
    <source>
        <dbReference type="EMBL" id="KAB6632266.1"/>
    </source>
</evidence>
<accession>A0A6I1ARB4</accession>
<protein>
    <submittedName>
        <fullName evidence="1">Uncharacterized protein</fullName>
    </submittedName>
</protein>
<organism evidence="1 2">
    <name type="scientific">Phocaeicola vulgatus</name>
    <name type="common">Bacteroides vulgatus</name>
    <dbReference type="NCBI Taxonomy" id="821"/>
    <lineage>
        <taxon>Bacteria</taxon>
        <taxon>Pseudomonadati</taxon>
        <taxon>Bacteroidota</taxon>
        <taxon>Bacteroidia</taxon>
        <taxon>Bacteroidales</taxon>
        <taxon>Bacteroidaceae</taxon>
        <taxon>Phocaeicola</taxon>
    </lineage>
</organism>
<sequence length="211" mass="25521">MKKERILINLSLGFGLAEMGFESCLTREDVSIDHPELNRLTIRDFCMLSKERLLSDYGLAPEKVSAIERLLAQYSLRLGMPEAELDAYLDRYYRDNPREKEFYDLCDSMNRRPLFDEERFREELRRELNSSPLSGNRLNDLGWQRYHTIREAYLGQPWYMRWFCSYKTRMRRAIGDAYAIHEMFCRLVTENCLETERWHFEQREMNKITER</sequence>
<dbReference type="Proteomes" id="UP000462015">
    <property type="component" value="Unassembled WGS sequence"/>
</dbReference>
<evidence type="ECO:0000313" key="2">
    <source>
        <dbReference type="Proteomes" id="UP000462015"/>
    </source>
</evidence>
<dbReference type="AlphaFoldDB" id="A0A6I1ARB4"/>
<name>A0A6I1ARB4_PHOVU</name>
<gene>
    <name evidence="1" type="ORF">GAY12_16755</name>
</gene>
<reference evidence="1 2" key="1">
    <citation type="journal article" date="2019" name="Nat. Med.">
        <title>A library of human gut bacterial isolates paired with longitudinal multiomics data enables mechanistic microbiome research.</title>
        <authorList>
            <person name="Poyet M."/>
            <person name="Groussin M."/>
            <person name="Gibbons S.M."/>
            <person name="Avila-Pacheco J."/>
            <person name="Jiang X."/>
            <person name="Kearney S.M."/>
            <person name="Perrotta A.R."/>
            <person name="Berdy B."/>
            <person name="Zhao S."/>
            <person name="Lieberman T.D."/>
            <person name="Swanson P.K."/>
            <person name="Smith M."/>
            <person name="Roesemann S."/>
            <person name="Alexander J.E."/>
            <person name="Rich S.A."/>
            <person name="Livny J."/>
            <person name="Vlamakis H."/>
            <person name="Clish C."/>
            <person name="Bullock K."/>
            <person name="Deik A."/>
            <person name="Scott J."/>
            <person name="Pierce K.A."/>
            <person name="Xavier R.J."/>
            <person name="Alm E.J."/>
        </authorList>
    </citation>
    <scope>NUCLEOTIDE SEQUENCE [LARGE SCALE GENOMIC DNA]</scope>
    <source>
        <strain evidence="1 2">BIOML-A98</strain>
    </source>
</reference>
<dbReference type="EMBL" id="WDAL01000037">
    <property type="protein sequence ID" value="KAB6632266.1"/>
    <property type="molecule type" value="Genomic_DNA"/>
</dbReference>